<sequence>MHLGEERLNIVDGRKRPVRFTQRALYQLPPPVDHWHSVWAGELVEFIIKNLANLLRNEFYILVL</sequence>
<accession>A0A645IAJ6</accession>
<proteinExistence type="predicted"/>
<gene>
    <name evidence="1" type="ORF">SDC9_195540</name>
</gene>
<protein>
    <submittedName>
        <fullName evidence="1">Uncharacterized protein</fullName>
    </submittedName>
</protein>
<dbReference type="EMBL" id="VSSQ01109820">
    <property type="protein sequence ID" value="MPN47936.1"/>
    <property type="molecule type" value="Genomic_DNA"/>
</dbReference>
<organism evidence="1">
    <name type="scientific">bioreactor metagenome</name>
    <dbReference type="NCBI Taxonomy" id="1076179"/>
    <lineage>
        <taxon>unclassified sequences</taxon>
        <taxon>metagenomes</taxon>
        <taxon>ecological metagenomes</taxon>
    </lineage>
</organism>
<reference evidence="1" key="1">
    <citation type="submission" date="2019-08" db="EMBL/GenBank/DDBJ databases">
        <authorList>
            <person name="Kucharzyk K."/>
            <person name="Murdoch R.W."/>
            <person name="Higgins S."/>
            <person name="Loffler F."/>
        </authorList>
    </citation>
    <scope>NUCLEOTIDE SEQUENCE</scope>
</reference>
<name>A0A645IAJ6_9ZZZZ</name>
<dbReference type="AlphaFoldDB" id="A0A645IAJ6"/>
<evidence type="ECO:0000313" key="1">
    <source>
        <dbReference type="EMBL" id="MPN47936.1"/>
    </source>
</evidence>
<comment type="caution">
    <text evidence="1">The sequence shown here is derived from an EMBL/GenBank/DDBJ whole genome shotgun (WGS) entry which is preliminary data.</text>
</comment>